<dbReference type="EMBL" id="CP014841">
    <property type="protein sequence ID" value="AND71296.1"/>
    <property type="molecule type" value="Genomic_DNA"/>
</dbReference>
<reference evidence="1 2" key="1">
    <citation type="submission" date="2016-02" db="EMBL/GenBank/DDBJ databases">
        <title>Complete genome sequencing and analysis of ATSB10, Dyella thiooxydans isolated from rhizosphere soil of sunflower (Helianthus annuus L.).</title>
        <authorList>
            <person name="Lee Y."/>
            <person name="Hwangbo K."/>
            <person name="Chung H."/>
            <person name="Yoo J."/>
            <person name="Kim K.Y."/>
            <person name="Sa T.M."/>
            <person name="Um Y."/>
            <person name="Madhaiyan M."/>
        </authorList>
    </citation>
    <scope>NUCLEOTIDE SEQUENCE [LARGE SCALE GENOMIC DNA]</scope>
    <source>
        <strain evidence="1 2">ATSB10</strain>
    </source>
</reference>
<name>A0A160N583_9GAMM</name>
<accession>A0A160N583</accession>
<dbReference type="AlphaFoldDB" id="A0A160N583"/>
<evidence type="ECO:0000313" key="2">
    <source>
        <dbReference type="Proteomes" id="UP000077255"/>
    </source>
</evidence>
<evidence type="ECO:0000313" key="1">
    <source>
        <dbReference type="EMBL" id="AND71296.1"/>
    </source>
</evidence>
<dbReference type="STRING" id="445710.ATSB10_38420"/>
<dbReference type="OrthoDB" id="5495550at2"/>
<dbReference type="Gene3D" id="3.40.50.150">
    <property type="entry name" value="Vaccinia Virus protein VP39"/>
    <property type="match status" value="1"/>
</dbReference>
<dbReference type="SUPFAM" id="SSF53335">
    <property type="entry name" value="S-adenosyl-L-methionine-dependent methyltransferases"/>
    <property type="match status" value="1"/>
</dbReference>
<organism evidence="1 2">
    <name type="scientific">Dyella thiooxydans</name>
    <dbReference type="NCBI Taxonomy" id="445710"/>
    <lineage>
        <taxon>Bacteria</taxon>
        <taxon>Pseudomonadati</taxon>
        <taxon>Pseudomonadota</taxon>
        <taxon>Gammaproteobacteria</taxon>
        <taxon>Lysobacterales</taxon>
        <taxon>Rhodanobacteraceae</taxon>
        <taxon>Dyella</taxon>
    </lineage>
</organism>
<dbReference type="RefSeq" id="WP_063674207.1">
    <property type="nucleotide sequence ID" value="NZ_CP014841.1"/>
</dbReference>
<protein>
    <submittedName>
        <fullName evidence="1">Uncharacterized protein</fullName>
    </submittedName>
</protein>
<dbReference type="PATRIC" id="fig|445710.3.peg.3836"/>
<keyword evidence="2" id="KW-1185">Reference proteome</keyword>
<sequence>MADDAVPREDEPLAGWLDRIERDARLTESARWRERDEVLDQLDGWRTAVDASGDRTLPQRFDVLEARLQAVDHALHGAVRESIRRGSGRDALLGLVRAGTTPGVGQAPSSDRYDALDALIGGVLDLAPGEKGLQPLGKDMVFYQPTPARHIFDSLEQLRLGSDDVLIDLGAGLGHMPLLAAICTPARCIGIEWQAVYVVAARARAADLGLDRAAFVQGDLCEADLGGGTVFYLYTPVSGALLRRVLDRLRGEAERRPIRLCTLGPCTEVVAGEAWLRAEGPCDRHRPVVFRSR</sequence>
<dbReference type="InterPro" id="IPR029063">
    <property type="entry name" value="SAM-dependent_MTases_sf"/>
</dbReference>
<gene>
    <name evidence="1" type="ORF">ATSB10_38420</name>
</gene>
<proteinExistence type="predicted"/>
<dbReference type="KEGG" id="dtx:ATSB10_38420"/>
<dbReference type="Proteomes" id="UP000077255">
    <property type="component" value="Chromosome"/>
</dbReference>